<feature type="transmembrane region" description="Helical" evidence="7">
    <location>
        <begin position="1012"/>
        <end position="1034"/>
    </location>
</feature>
<dbReference type="GO" id="GO:0098703">
    <property type="term" value="P:calcium ion import across plasma membrane"/>
    <property type="evidence" value="ECO:0007669"/>
    <property type="project" value="TreeGrafter"/>
</dbReference>
<keyword evidence="3" id="KW-0677">Repeat</keyword>
<keyword evidence="10" id="KW-1185">Reference proteome</keyword>
<organism evidence="9 10">
    <name type="scientific">Euplotes crassus</name>
    <dbReference type="NCBI Taxonomy" id="5936"/>
    <lineage>
        <taxon>Eukaryota</taxon>
        <taxon>Sar</taxon>
        <taxon>Alveolata</taxon>
        <taxon>Ciliophora</taxon>
        <taxon>Intramacronucleata</taxon>
        <taxon>Spirotrichea</taxon>
        <taxon>Hypotrichia</taxon>
        <taxon>Euplotida</taxon>
        <taxon>Euplotidae</taxon>
        <taxon>Moneuplotes</taxon>
    </lineage>
</organism>
<dbReference type="Pfam" id="PF00520">
    <property type="entry name" value="Ion_trans"/>
    <property type="match status" value="1"/>
</dbReference>
<evidence type="ECO:0000259" key="8">
    <source>
        <dbReference type="Pfam" id="PF00520"/>
    </source>
</evidence>
<feature type="transmembrane region" description="Helical" evidence="7">
    <location>
        <begin position="807"/>
        <end position="826"/>
    </location>
</feature>
<evidence type="ECO:0000256" key="7">
    <source>
        <dbReference type="SAM" id="Phobius"/>
    </source>
</evidence>
<name>A0AAD1Y6W8_EUPCR</name>
<feature type="transmembrane region" description="Helical" evidence="7">
    <location>
        <begin position="1054"/>
        <end position="1083"/>
    </location>
</feature>
<gene>
    <name evidence="9" type="ORF">ECRASSUSDP1_LOCUS27046</name>
</gene>
<protein>
    <recommendedName>
        <fullName evidence="8">Ion transport domain-containing protein</fullName>
    </recommendedName>
</protein>
<dbReference type="Gene3D" id="1.10.287.70">
    <property type="match status" value="1"/>
</dbReference>
<evidence type="ECO:0000256" key="2">
    <source>
        <dbReference type="ARBA" id="ARBA00022692"/>
    </source>
</evidence>
<keyword evidence="4 7" id="KW-1133">Transmembrane helix</keyword>
<dbReference type="GO" id="GO:0005886">
    <property type="term" value="C:plasma membrane"/>
    <property type="evidence" value="ECO:0007669"/>
    <property type="project" value="TreeGrafter"/>
</dbReference>
<proteinExistence type="predicted"/>
<feature type="transmembrane region" description="Helical" evidence="7">
    <location>
        <begin position="962"/>
        <end position="991"/>
    </location>
</feature>
<dbReference type="Proteomes" id="UP001295684">
    <property type="component" value="Unassembled WGS sequence"/>
</dbReference>
<accession>A0AAD1Y6W8</accession>
<sequence length="1514" mass="174813">MSIDSADNHGFEVREGVFGVASSVEGLEEEIYKLNKVDMLVLNLVDSHILTNKDDPDFQKIKNLASSVYRHTEKKIESIYKTLSQKSKGNHLLYQFITFILLIEGPNDVTNQLSNSKEFWPKDIERDEVDIRDLKKKLFNDLKIGNDALEYCLLVKSEICLRYIIKMAKAIFLNLTMRHETLSSLCEEISNSGVARILSFACSSSIYLFVNTDDPSSPSNLKPSSLNISMSKAQSFRASFFNRKMTTNPNMIKENSKEAKVKNSGLSMVKEASDTSSFPNLAKFNTLKSIIQGSSSMKLKKFDPMNKTLNFYKILEARDIMQEVLLQDTLDDDTVFAIIEILYGQLHLRSGATQSLVKLIISYERVELFDILVSNISDIIESGEYENYEEDDFGNYKNDQSAENVNSNVDTDLYDYDLLVSDAFSYSISINKLHITFYLFKQYKKSVFGNSDQCIRSIIDSVHSEALTQNKASSLDERLFIITKLMKKMDHKLAYEFLDLMDEIILYPADKNLFVYMPNTLKTICKIIYIISSLVKLHPSLSFKGNKIRTTLTNIGNHILHKNTDLTEVEDILYDEMYSGTKVIDLIAIVQIQEFLNNPLLDSVISNIYLGSYQRNFFLKRSLCYHIIEREFNFDPDDSSNLDNTTLSLVRPKNFKIRGKKKKSNCCTIAFRRLCQGYTTGSMKRGKRFIVGHQFMFKIWAQSPDTQHLLETLFILIIGLFMVYYANILVDSEDDAAVQNQLITDINNGNSSENLETANAQLESIADAYYDEVLALMVINTICICYSIKDIQEFLYCNVRNVVVKQFTLRFIINILTTIMVLYWHYRFWIDFSSGVAASNDAQRKNIILQNMRNDGFFNIHYFASLLTALQFFRLLIAFRLNRLFGPMAKTIGSMLFNIIQFLCIFFSVFIAFMAAGTLLFSELASYATFMDAFNTLFAASFANYDPTIYASSTNISPNVGYLYIAIYLIVSAVLLLNFLIAILSSTYTFLEEKRDGLYIEEVILHMQRYGYHPLYSSIVSVTTPFNAFFLPLTPLLLSARSRYLNSALQHIQYIPIAIVVTILFFCVSLILIPLSFLVQLFIKFRRSLLYSKGDCSRGHYWYIIDYLLFVLLGIPMLIFSVAIDTFNFAYELYYPHIKLINESEEYLNKATNLIMDGSSRAKEIEEKTKDISLTEISKRFYQKASRFNSKSNPMKSGLSLTTMGILKITLIHILESHLKLINEAEISGKSKFFVPVRYIVARMRINLMVQEHLNTILYGITYEKRDDFLKSKDFQILLDGEEDALYDRCTSVDDEHKDNFPSREIWRMKLEDFLLRSQEQWILDQFNLVKYFLLRNSWNAEDELESDMQDPDHPVYKFYNASVKRVDRIKSAWSVNFVPQKKMDKDSPQTQSQRWMKKNGESYSEESSGENEGTYSSEEVEEIKSNNSPPDVKKDYSYRKIKKIDISALIQTIEEIENRLKMSSILRNNSFMRGISQQEIDGIYEGFLIRQFSVLNFTRNYQSIKAQQNDEQF</sequence>
<reference evidence="9" key="1">
    <citation type="submission" date="2023-07" db="EMBL/GenBank/DDBJ databases">
        <authorList>
            <consortium name="AG Swart"/>
            <person name="Singh M."/>
            <person name="Singh A."/>
            <person name="Seah K."/>
            <person name="Emmerich C."/>
        </authorList>
    </citation>
    <scope>NUCLEOTIDE SEQUENCE</scope>
    <source>
        <strain evidence="9">DP1</strain>
    </source>
</reference>
<evidence type="ECO:0000256" key="4">
    <source>
        <dbReference type="ARBA" id="ARBA00022989"/>
    </source>
</evidence>
<comment type="caution">
    <text evidence="9">The sequence shown here is derived from an EMBL/GenBank/DDBJ whole genome shotgun (WGS) entry which is preliminary data.</text>
</comment>
<feature type="transmembrane region" description="Helical" evidence="7">
    <location>
        <begin position="899"/>
        <end position="921"/>
    </location>
</feature>
<feature type="region of interest" description="Disordered" evidence="6">
    <location>
        <begin position="1381"/>
        <end position="1435"/>
    </location>
</feature>
<dbReference type="EMBL" id="CAMPGE010027894">
    <property type="protein sequence ID" value="CAI2385480.1"/>
    <property type="molecule type" value="Genomic_DNA"/>
</dbReference>
<evidence type="ECO:0000313" key="9">
    <source>
        <dbReference type="EMBL" id="CAI2385480.1"/>
    </source>
</evidence>
<dbReference type="InterPro" id="IPR024862">
    <property type="entry name" value="TRPV"/>
</dbReference>
<keyword evidence="5 7" id="KW-0472">Membrane</keyword>
<dbReference type="PANTHER" id="PTHR10582">
    <property type="entry name" value="TRANSIENT RECEPTOR POTENTIAL ION CHANNEL PROTEIN"/>
    <property type="match status" value="1"/>
</dbReference>
<evidence type="ECO:0000256" key="5">
    <source>
        <dbReference type="ARBA" id="ARBA00023136"/>
    </source>
</evidence>
<dbReference type="InterPro" id="IPR005821">
    <property type="entry name" value="Ion_trans_dom"/>
</dbReference>
<feature type="domain" description="Ion transport" evidence="8">
    <location>
        <begin position="773"/>
        <end position="994"/>
    </location>
</feature>
<evidence type="ECO:0000256" key="6">
    <source>
        <dbReference type="SAM" id="MobiDB-lite"/>
    </source>
</evidence>
<feature type="transmembrane region" description="Helical" evidence="7">
    <location>
        <begin position="1104"/>
        <end position="1124"/>
    </location>
</feature>
<dbReference type="GO" id="GO:0005216">
    <property type="term" value="F:monoatomic ion channel activity"/>
    <property type="evidence" value="ECO:0007669"/>
    <property type="project" value="InterPro"/>
</dbReference>
<feature type="transmembrane region" description="Helical" evidence="7">
    <location>
        <begin position="712"/>
        <end position="730"/>
    </location>
</feature>
<comment type="subcellular location">
    <subcellularLocation>
        <location evidence="1">Membrane</location>
        <topology evidence="1">Multi-pass membrane protein</topology>
    </subcellularLocation>
</comment>
<feature type="transmembrane region" description="Helical" evidence="7">
    <location>
        <begin position="860"/>
        <end position="879"/>
    </location>
</feature>
<dbReference type="PANTHER" id="PTHR10582:SF2">
    <property type="entry name" value="INACTIVE"/>
    <property type="match status" value="1"/>
</dbReference>
<keyword evidence="2 7" id="KW-0812">Transmembrane</keyword>
<evidence type="ECO:0000313" key="10">
    <source>
        <dbReference type="Proteomes" id="UP001295684"/>
    </source>
</evidence>
<evidence type="ECO:0000256" key="3">
    <source>
        <dbReference type="ARBA" id="ARBA00022737"/>
    </source>
</evidence>
<evidence type="ECO:0000256" key="1">
    <source>
        <dbReference type="ARBA" id="ARBA00004141"/>
    </source>
</evidence>